<evidence type="ECO:0000256" key="3">
    <source>
        <dbReference type="ARBA" id="ARBA00022989"/>
    </source>
</evidence>
<evidence type="ECO:0000259" key="6">
    <source>
        <dbReference type="Pfam" id="PF05154"/>
    </source>
</evidence>
<dbReference type="GO" id="GO:0016020">
    <property type="term" value="C:membrane"/>
    <property type="evidence" value="ECO:0007669"/>
    <property type="project" value="UniProtKB-SubCell"/>
</dbReference>
<dbReference type="KEGG" id="hhg:XM38_007420"/>
<comment type="subcellular location">
    <subcellularLocation>
        <location evidence="1">Membrane</location>
        <topology evidence="1">Multi-pass membrane protein</topology>
    </subcellularLocation>
</comment>
<organism evidence="8 9">
    <name type="scientific">Halomicronema hongdechloris C2206</name>
    <dbReference type="NCBI Taxonomy" id="1641165"/>
    <lineage>
        <taxon>Bacteria</taxon>
        <taxon>Bacillati</taxon>
        <taxon>Cyanobacteriota</taxon>
        <taxon>Cyanophyceae</taxon>
        <taxon>Nodosilineales</taxon>
        <taxon>Nodosilineaceae</taxon>
        <taxon>Halomicronema</taxon>
    </lineage>
</organism>
<feature type="domain" description="SHOCT" evidence="7">
    <location>
        <begin position="104"/>
        <end position="131"/>
    </location>
</feature>
<keyword evidence="2 5" id="KW-0812">Transmembrane</keyword>
<keyword evidence="9" id="KW-1185">Reference proteome</keyword>
<dbReference type="OrthoDB" id="9816361at2"/>
<dbReference type="Pfam" id="PF09851">
    <property type="entry name" value="SHOCT"/>
    <property type="match status" value="1"/>
</dbReference>
<dbReference type="AlphaFoldDB" id="A0A1Z3HHS0"/>
<dbReference type="InterPro" id="IPR007829">
    <property type="entry name" value="TM2"/>
</dbReference>
<evidence type="ECO:0000256" key="2">
    <source>
        <dbReference type="ARBA" id="ARBA00022692"/>
    </source>
</evidence>
<evidence type="ECO:0000313" key="8">
    <source>
        <dbReference type="EMBL" id="ASC69813.1"/>
    </source>
</evidence>
<evidence type="ECO:0000259" key="7">
    <source>
        <dbReference type="Pfam" id="PF09851"/>
    </source>
</evidence>
<keyword evidence="3 5" id="KW-1133">Transmembrane helix</keyword>
<evidence type="ECO:0000313" key="9">
    <source>
        <dbReference type="Proteomes" id="UP000191901"/>
    </source>
</evidence>
<keyword evidence="4 5" id="KW-0472">Membrane</keyword>
<name>A0A1Z3HHS0_9CYAN</name>
<gene>
    <name evidence="8" type="ORF">XM38_007420</name>
</gene>
<reference evidence="8 9" key="1">
    <citation type="journal article" date="2016" name="Biochim. Biophys. Acta">
        <title>Characterization of red-shifted phycobilisomes isolated from the chlorophyll f-containing cyanobacterium Halomicronema hongdechloris.</title>
        <authorList>
            <person name="Li Y."/>
            <person name="Lin Y."/>
            <person name="Garvey C.J."/>
            <person name="Birch D."/>
            <person name="Corkery R.W."/>
            <person name="Loughlin P.C."/>
            <person name="Scheer H."/>
            <person name="Willows R.D."/>
            <person name="Chen M."/>
        </authorList>
    </citation>
    <scope>NUCLEOTIDE SEQUENCE [LARGE SCALE GENOMIC DNA]</scope>
    <source>
        <strain evidence="8 9">C2206</strain>
    </source>
</reference>
<proteinExistence type="predicted"/>
<feature type="domain" description="TM2" evidence="6">
    <location>
        <begin position="26"/>
        <end position="52"/>
    </location>
</feature>
<evidence type="ECO:0000256" key="5">
    <source>
        <dbReference type="SAM" id="Phobius"/>
    </source>
</evidence>
<dbReference type="Pfam" id="PF05154">
    <property type="entry name" value="TM2"/>
    <property type="match status" value="1"/>
</dbReference>
<dbReference type="EMBL" id="CP021983">
    <property type="protein sequence ID" value="ASC69813.1"/>
    <property type="molecule type" value="Genomic_DNA"/>
</dbReference>
<dbReference type="InterPro" id="IPR018649">
    <property type="entry name" value="SHOCT"/>
</dbReference>
<accession>A0A1Z3HHS0</accession>
<evidence type="ECO:0000256" key="1">
    <source>
        <dbReference type="ARBA" id="ARBA00004141"/>
    </source>
</evidence>
<dbReference type="STRING" id="1641165.XM38_10905"/>
<protein>
    <submittedName>
        <fullName evidence="8">Uncharacterized protein</fullName>
    </submittedName>
</protein>
<dbReference type="Proteomes" id="UP000191901">
    <property type="component" value="Chromosome"/>
</dbReference>
<sequence>MTSNISRDRRIAVTLALVGALTPTPFPLAGLHKFYLGQPGWGTLYLILGWTQISRIACAIEAVWYLTQPESAFQARVAAKVNPAALGAGQTDVAAPALTLQLATALRELEHLRQEGLISEYEFESQRRTLLDHTYR</sequence>
<evidence type="ECO:0000256" key="4">
    <source>
        <dbReference type="ARBA" id="ARBA00023136"/>
    </source>
</evidence>
<feature type="transmembrane region" description="Helical" evidence="5">
    <location>
        <begin position="46"/>
        <end position="66"/>
    </location>
</feature>
<dbReference type="RefSeq" id="WP_080808892.1">
    <property type="nucleotide sequence ID" value="NZ_CP021983.2"/>
</dbReference>